<evidence type="ECO:0000313" key="3">
    <source>
        <dbReference type="Proteomes" id="UP000269221"/>
    </source>
</evidence>
<protein>
    <submittedName>
        <fullName evidence="2">Uncharacterized protein</fullName>
    </submittedName>
</protein>
<comment type="caution">
    <text evidence="2">The sequence shown here is derived from an EMBL/GenBank/DDBJ whole genome shotgun (WGS) entry which is preliminary data.</text>
</comment>
<dbReference type="EMBL" id="QRBI01000098">
    <property type="protein sequence ID" value="RMC17808.1"/>
    <property type="molecule type" value="Genomic_DNA"/>
</dbReference>
<organism evidence="2 3">
    <name type="scientific">Hirundo rustica rustica</name>
    <dbReference type="NCBI Taxonomy" id="333673"/>
    <lineage>
        <taxon>Eukaryota</taxon>
        <taxon>Metazoa</taxon>
        <taxon>Chordata</taxon>
        <taxon>Craniata</taxon>
        <taxon>Vertebrata</taxon>
        <taxon>Euteleostomi</taxon>
        <taxon>Archelosauria</taxon>
        <taxon>Archosauria</taxon>
        <taxon>Dinosauria</taxon>
        <taxon>Saurischia</taxon>
        <taxon>Theropoda</taxon>
        <taxon>Coelurosauria</taxon>
        <taxon>Aves</taxon>
        <taxon>Neognathae</taxon>
        <taxon>Neoaves</taxon>
        <taxon>Telluraves</taxon>
        <taxon>Australaves</taxon>
        <taxon>Passeriformes</taxon>
        <taxon>Sylvioidea</taxon>
        <taxon>Hirundinidae</taxon>
        <taxon>Hirundo</taxon>
    </lineage>
</organism>
<proteinExistence type="predicted"/>
<accession>A0A3M0KX52</accession>
<evidence type="ECO:0000256" key="1">
    <source>
        <dbReference type="SAM" id="MobiDB-lite"/>
    </source>
</evidence>
<sequence>MPGSQGLQSSSAGNAPGCCSQVEQPATFPGCKGGPEHPGLQEQLCQQAERTSSSTPPQHSSVQPLFQVSLPKASMKVLEHLSSEERLRELALLSLEKGRGNLINVHKYLNVAKARTEPLEVFPVVLGQEQRP</sequence>
<evidence type="ECO:0000313" key="2">
    <source>
        <dbReference type="EMBL" id="RMC17808.1"/>
    </source>
</evidence>
<feature type="region of interest" description="Disordered" evidence="1">
    <location>
        <begin position="24"/>
        <end position="63"/>
    </location>
</feature>
<feature type="compositionally biased region" description="Polar residues" evidence="1">
    <location>
        <begin position="43"/>
        <end position="63"/>
    </location>
</feature>
<dbReference type="Proteomes" id="UP000269221">
    <property type="component" value="Unassembled WGS sequence"/>
</dbReference>
<reference evidence="2 3" key="1">
    <citation type="submission" date="2018-07" db="EMBL/GenBank/DDBJ databases">
        <title>A high quality draft genome assembly of the barn swallow (H. rustica rustica).</title>
        <authorList>
            <person name="Formenti G."/>
            <person name="Chiara M."/>
            <person name="Poveda L."/>
            <person name="Francoijs K.-J."/>
            <person name="Bonisoli-Alquati A."/>
            <person name="Canova L."/>
            <person name="Gianfranceschi L."/>
            <person name="Horner D.S."/>
            <person name="Saino N."/>
        </authorList>
    </citation>
    <scope>NUCLEOTIDE SEQUENCE [LARGE SCALE GENOMIC DNA]</scope>
    <source>
        <strain evidence="2">Chelidonia</strain>
        <tissue evidence="2">Blood</tissue>
    </source>
</reference>
<keyword evidence="3" id="KW-1185">Reference proteome</keyword>
<name>A0A3M0KX52_HIRRU</name>
<gene>
    <name evidence="2" type="ORF">DUI87_05475</name>
</gene>
<dbReference type="AlphaFoldDB" id="A0A3M0KX52"/>